<feature type="region of interest" description="Disordered" evidence="1">
    <location>
        <begin position="138"/>
        <end position="161"/>
    </location>
</feature>
<name>A0A9P1IMG6_9PELO</name>
<reference evidence="3" key="1">
    <citation type="submission" date="2022-11" db="EMBL/GenBank/DDBJ databases">
        <authorList>
            <person name="Kikuchi T."/>
        </authorList>
    </citation>
    <scope>NUCLEOTIDE SEQUENCE</scope>
    <source>
        <strain evidence="3">PS1010</strain>
    </source>
</reference>
<sequence length="161" mass="16603">MCQKYDLSLKVCCASAKLLLLASGAGMIALGVIMLILGILAEHGHWLGVYYIWVGAATIVTVFYPAKWWIILNYIDQILLAILCVVCAIIGLTSHVKTLTIVFTVASVGGCVFSILACVVFQQLLCCNGGFGKSRGGSSSGSGSGSGGSGTMTTGTGTGTQ</sequence>
<organism evidence="3 4">
    <name type="scientific">Caenorhabditis angaria</name>
    <dbReference type="NCBI Taxonomy" id="860376"/>
    <lineage>
        <taxon>Eukaryota</taxon>
        <taxon>Metazoa</taxon>
        <taxon>Ecdysozoa</taxon>
        <taxon>Nematoda</taxon>
        <taxon>Chromadorea</taxon>
        <taxon>Rhabditida</taxon>
        <taxon>Rhabditina</taxon>
        <taxon>Rhabditomorpha</taxon>
        <taxon>Rhabditoidea</taxon>
        <taxon>Rhabditidae</taxon>
        <taxon>Peloderinae</taxon>
        <taxon>Caenorhabditis</taxon>
    </lineage>
</organism>
<accession>A0A9P1IMG6</accession>
<comment type="caution">
    <text evidence="3">The sequence shown here is derived from an EMBL/GenBank/DDBJ whole genome shotgun (WGS) entry which is preliminary data.</text>
</comment>
<dbReference type="Proteomes" id="UP001152747">
    <property type="component" value="Unassembled WGS sequence"/>
</dbReference>
<keyword evidence="2" id="KW-0812">Transmembrane</keyword>
<feature type="transmembrane region" description="Helical" evidence="2">
    <location>
        <begin position="101"/>
        <end position="125"/>
    </location>
</feature>
<feature type="transmembrane region" description="Helical" evidence="2">
    <location>
        <begin position="18"/>
        <end position="41"/>
    </location>
</feature>
<dbReference type="EMBL" id="CANHGI010000004">
    <property type="protein sequence ID" value="CAI5447315.1"/>
    <property type="molecule type" value="Genomic_DNA"/>
</dbReference>
<feature type="transmembrane region" description="Helical" evidence="2">
    <location>
        <begin position="78"/>
        <end position="95"/>
    </location>
</feature>
<dbReference type="AlphaFoldDB" id="A0A9P1IMG6"/>
<gene>
    <name evidence="3" type="ORF">CAMP_LOCUS9952</name>
</gene>
<evidence type="ECO:0000256" key="2">
    <source>
        <dbReference type="SAM" id="Phobius"/>
    </source>
</evidence>
<keyword evidence="2" id="KW-0472">Membrane</keyword>
<keyword evidence="4" id="KW-1185">Reference proteome</keyword>
<feature type="transmembrane region" description="Helical" evidence="2">
    <location>
        <begin position="47"/>
        <end position="66"/>
    </location>
</feature>
<evidence type="ECO:0000256" key="1">
    <source>
        <dbReference type="SAM" id="MobiDB-lite"/>
    </source>
</evidence>
<protein>
    <submittedName>
        <fullName evidence="3">Uncharacterized protein</fullName>
    </submittedName>
</protein>
<evidence type="ECO:0000313" key="3">
    <source>
        <dbReference type="EMBL" id="CAI5447315.1"/>
    </source>
</evidence>
<keyword evidence="2" id="KW-1133">Transmembrane helix</keyword>
<evidence type="ECO:0000313" key="4">
    <source>
        <dbReference type="Proteomes" id="UP001152747"/>
    </source>
</evidence>
<proteinExistence type="predicted"/>